<keyword evidence="1" id="KW-0472">Membrane</keyword>
<feature type="transmembrane region" description="Helical" evidence="1">
    <location>
        <begin position="442"/>
        <end position="466"/>
    </location>
</feature>
<sequence>MPPRKKVEHSTNKAPDDIESACNSVVLVTSMTERLKGLSLLSPYCCIYKVPERLRSVNKKAYTPQVVSVGPLHYDNKDLLYMEEHKQRYLQQFLHRTGVSLEDYVKKIKAQEERLRGCYEGKASEFKSDVFVSIILVDAAFIIELLLRNFFEHLRDDSDWIFKKTWMLQNIAPDMILLENQLPFFILEDLFADVKSKWQKDELPSITELSYKFFQETVRLQGEKDNLESVSEVKHFVDLIRTLHLPSLKSTQAGGPTSSCTPKVKHFCDRRRRFLPSQKSQTEKPLPSTLNTPSAKKLHQAGVKFEISSSKNLFDIQFDNQGILQIPQVEINDYTELTLRNLLAFEQCHCTENHISDYFCILDGFVNTPMDVDFLVEYGIIVNALGDNNKVSRLINKLCIGVSWNHKNYYFADLSKELNYYCRKPWNKWKASLKQKYFNTPWAIISVIGAGFVIVLAIIQTVCSIISSIH</sequence>
<evidence type="ECO:0000256" key="1">
    <source>
        <dbReference type="SAM" id="Phobius"/>
    </source>
</evidence>
<gene>
    <name evidence="2" type="ORF">DVH24_012130</name>
</gene>
<dbReference type="InterPro" id="IPR004158">
    <property type="entry name" value="DUF247_pln"/>
</dbReference>
<protein>
    <submittedName>
        <fullName evidence="2">Uncharacterized protein</fullName>
    </submittedName>
</protein>
<dbReference type="PANTHER" id="PTHR31170">
    <property type="entry name" value="BNAC04G53230D PROTEIN"/>
    <property type="match status" value="1"/>
</dbReference>
<dbReference type="Proteomes" id="UP000290289">
    <property type="component" value="Chromosome 15"/>
</dbReference>
<evidence type="ECO:0000313" key="3">
    <source>
        <dbReference type="Proteomes" id="UP000290289"/>
    </source>
</evidence>
<proteinExistence type="predicted"/>
<keyword evidence="1" id="KW-0812">Transmembrane</keyword>
<keyword evidence="1" id="KW-1133">Transmembrane helix</keyword>
<evidence type="ECO:0000313" key="2">
    <source>
        <dbReference type="EMBL" id="RXH72446.1"/>
    </source>
</evidence>
<keyword evidence="3" id="KW-1185">Reference proteome</keyword>
<comment type="caution">
    <text evidence="2">The sequence shown here is derived from an EMBL/GenBank/DDBJ whole genome shotgun (WGS) entry which is preliminary data.</text>
</comment>
<reference evidence="2 3" key="1">
    <citation type="submission" date="2018-10" db="EMBL/GenBank/DDBJ databases">
        <title>A high-quality apple genome assembly.</title>
        <authorList>
            <person name="Hu J."/>
        </authorList>
    </citation>
    <scope>NUCLEOTIDE SEQUENCE [LARGE SCALE GENOMIC DNA]</scope>
    <source>
        <strain evidence="3">cv. HFTH1</strain>
        <tissue evidence="2">Young leaf</tissue>
    </source>
</reference>
<dbReference type="Pfam" id="PF03140">
    <property type="entry name" value="DUF247"/>
    <property type="match status" value="1"/>
</dbReference>
<name>A0A498HLU9_MALDO</name>
<dbReference type="EMBL" id="RDQH01000341">
    <property type="protein sequence ID" value="RXH72446.1"/>
    <property type="molecule type" value="Genomic_DNA"/>
</dbReference>
<accession>A0A498HLU9</accession>
<dbReference type="AlphaFoldDB" id="A0A498HLU9"/>
<dbReference type="PANTHER" id="PTHR31170:SF17">
    <property type="match status" value="1"/>
</dbReference>
<organism evidence="2 3">
    <name type="scientific">Malus domestica</name>
    <name type="common">Apple</name>
    <name type="synonym">Pyrus malus</name>
    <dbReference type="NCBI Taxonomy" id="3750"/>
    <lineage>
        <taxon>Eukaryota</taxon>
        <taxon>Viridiplantae</taxon>
        <taxon>Streptophyta</taxon>
        <taxon>Embryophyta</taxon>
        <taxon>Tracheophyta</taxon>
        <taxon>Spermatophyta</taxon>
        <taxon>Magnoliopsida</taxon>
        <taxon>eudicotyledons</taxon>
        <taxon>Gunneridae</taxon>
        <taxon>Pentapetalae</taxon>
        <taxon>rosids</taxon>
        <taxon>fabids</taxon>
        <taxon>Rosales</taxon>
        <taxon>Rosaceae</taxon>
        <taxon>Amygdaloideae</taxon>
        <taxon>Maleae</taxon>
        <taxon>Malus</taxon>
    </lineage>
</organism>